<keyword evidence="2" id="KW-1185">Reference proteome</keyword>
<dbReference type="AlphaFoldDB" id="A0A6S7G4V9"/>
<evidence type="ECO:0000313" key="2">
    <source>
        <dbReference type="Proteomes" id="UP001152795"/>
    </source>
</evidence>
<protein>
    <submittedName>
        <fullName evidence="1">Uncharacterized protein</fullName>
    </submittedName>
</protein>
<accession>A0A6S7G4V9</accession>
<dbReference type="Proteomes" id="UP001152795">
    <property type="component" value="Unassembled WGS sequence"/>
</dbReference>
<organism evidence="1 2">
    <name type="scientific">Paramuricea clavata</name>
    <name type="common">Red gorgonian</name>
    <name type="synonym">Violescent sea-whip</name>
    <dbReference type="NCBI Taxonomy" id="317549"/>
    <lineage>
        <taxon>Eukaryota</taxon>
        <taxon>Metazoa</taxon>
        <taxon>Cnidaria</taxon>
        <taxon>Anthozoa</taxon>
        <taxon>Octocorallia</taxon>
        <taxon>Malacalcyonacea</taxon>
        <taxon>Plexauridae</taxon>
        <taxon>Paramuricea</taxon>
    </lineage>
</organism>
<sequence>MDINHIHQTTTVENDNETELSEKCDRLSQGKNLLEERKERKKVTNLLSLGILFTLNDVKIWEKKWTRTTYVDHSRWIRDGKLSLGILFTLNDVKIWGKKWTRTTYVDHSRWIRDGKGDGGR</sequence>
<dbReference type="EMBL" id="CACRXK020001282">
    <property type="protein sequence ID" value="CAB3988114.1"/>
    <property type="molecule type" value="Genomic_DNA"/>
</dbReference>
<reference evidence="1" key="1">
    <citation type="submission" date="2020-04" db="EMBL/GenBank/DDBJ databases">
        <authorList>
            <person name="Alioto T."/>
            <person name="Alioto T."/>
            <person name="Gomez Garrido J."/>
        </authorList>
    </citation>
    <scope>NUCLEOTIDE SEQUENCE</scope>
    <source>
        <strain evidence="1">A484AB</strain>
    </source>
</reference>
<comment type="caution">
    <text evidence="1">The sequence shown here is derived from an EMBL/GenBank/DDBJ whole genome shotgun (WGS) entry which is preliminary data.</text>
</comment>
<name>A0A6S7G4V9_PARCT</name>
<evidence type="ECO:0000313" key="1">
    <source>
        <dbReference type="EMBL" id="CAB3988114.1"/>
    </source>
</evidence>
<proteinExistence type="predicted"/>
<gene>
    <name evidence="1" type="ORF">PACLA_8A014997</name>
</gene>